<keyword evidence="9" id="KW-0804">Transcription</keyword>
<comment type="subcellular location">
    <subcellularLocation>
        <location evidence="1">Cell membrane</location>
        <topology evidence="1">Single-pass type II membrane protein</topology>
    </subcellularLocation>
</comment>
<protein>
    <recommendedName>
        <fullName evidence="11">Regulatory protein MsrR</fullName>
    </recommendedName>
</protein>
<dbReference type="Pfam" id="PF03816">
    <property type="entry name" value="LytR_cpsA_psr"/>
    <property type="match status" value="1"/>
</dbReference>
<evidence type="ECO:0000256" key="6">
    <source>
        <dbReference type="ARBA" id="ARBA00022989"/>
    </source>
</evidence>
<comment type="function">
    <text evidence="10">Involved in SarA attenuation. Affects resistance to oxacillin and teicoplanin, as well as the synthesis of virulence factors.</text>
</comment>
<evidence type="ECO:0000256" key="2">
    <source>
        <dbReference type="ARBA" id="ARBA00006068"/>
    </source>
</evidence>
<keyword evidence="3" id="KW-1003">Cell membrane</keyword>
<dbReference type="OrthoDB" id="9782542at2"/>
<keyword evidence="8" id="KW-0472">Membrane</keyword>
<accession>A0A366Y407</accession>
<dbReference type="AlphaFoldDB" id="A0A366Y407"/>
<evidence type="ECO:0000256" key="11">
    <source>
        <dbReference type="ARBA" id="ARBA00040752"/>
    </source>
</evidence>
<evidence type="ECO:0000259" key="12">
    <source>
        <dbReference type="Pfam" id="PF03816"/>
    </source>
</evidence>
<dbReference type="InterPro" id="IPR050922">
    <property type="entry name" value="LytR/CpsA/Psr_CW_biosynth"/>
</dbReference>
<dbReference type="RefSeq" id="WP_113804399.1">
    <property type="nucleotide sequence ID" value="NZ_QOCW01000002.1"/>
</dbReference>
<organism evidence="13 14">
    <name type="scientific">Bacillus taeanensis</name>
    <dbReference type="NCBI Taxonomy" id="273032"/>
    <lineage>
        <taxon>Bacteria</taxon>
        <taxon>Bacillati</taxon>
        <taxon>Bacillota</taxon>
        <taxon>Bacilli</taxon>
        <taxon>Bacillales</taxon>
        <taxon>Bacillaceae</taxon>
        <taxon>Bacillus</taxon>
    </lineage>
</organism>
<gene>
    <name evidence="13" type="ORF">DS031_02680</name>
</gene>
<proteinExistence type="inferred from homology"/>
<comment type="caution">
    <text evidence="13">The sequence shown here is derived from an EMBL/GenBank/DDBJ whole genome shotgun (WGS) entry which is preliminary data.</text>
</comment>
<evidence type="ECO:0000256" key="7">
    <source>
        <dbReference type="ARBA" id="ARBA00023015"/>
    </source>
</evidence>
<reference evidence="13 14" key="1">
    <citation type="submission" date="2018-07" db="EMBL/GenBank/DDBJ databases">
        <title>Lottiidibacillus patelloidae gen. nov., sp. nov., isolated from the intestinal tract of a marine limpet and the reclassification of B. taeanensis BH030017T, B. algicola KMM 3737T and B. hwajinpoensis SW-72T as genus Lottiidibacillus.</title>
        <authorList>
            <person name="Liu R."/>
            <person name="Huang Z."/>
        </authorList>
    </citation>
    <scope>NUCLEOTIDE SEQUENCE [LARGE SCALE GENOMIC DNA]</scope>
    <source>
        <strain evidence="13 14">BH030017</strain>
    </source>
</reference>
<keyword evidence="14" id="KW-1185">Reference proteome</keyword>
<evidence type="ECO:0000256" key="4">
    <source>
        <dbReference type="ARBA" id="ARBA00022692"/>
    </source>
</evidence>
<keyword evidence="4" id="KW-0812">Transmembrane</keyword>
<evidence type="ECO:0000256" key="3">
    <source>
        <dbReference type="ARBA" id="ARBA00022475"/>
    </source>
</evidence>
<dbReference type="Proteomes" id="UP000253314">
    <property type="component" value="Unassembled WGS sequence"/>
</dbReference>
<evidence type="ECO:0000256" key="1">
    <source>
        <dbReference type="ARBA" id="ARBA00004401"/>
    </source>
</evidence>
<evidence type="ECO:0000256" key="8">
    <source>
        <dbReference type="ARBA" id="ARBA00023136"/>
    </source>
</evidence>
<dbReference type="EMBL" id="QOCW01000002">
    <property type="protein sequence ID" value="RBW70921.1"/>
    <property type="molecule type" value="Genomic_DNA"/>
</dbReference>
<evidence type="ECO:0000313" key="13">
    <source>
        <dbReference type="EMBL" id="RBW70921.1"/>
    </source>
</evidence>
<comment type="similarity">
    <text evidence="2">Belongs to the LytR/CpsA/Psr (LCP) family.</text>
</comment>
<dbReference type="GO" id="GO:0071555">
    <property type="term" value="P:cell wall organization"/>
    <property type="evidence" value="ECO:0007669"/>
    <property type="project" value="UniProtKB-KW"/>
</dbReference>
<dbReference type="PANTHER" id="PTHR33392">
    <property type="entry name" value="POLYISOPRENYL-TEICHOIC ACID--PEPTIDOGLYCAN TEICHOIC ACID TRANSFERASE TAGU"/>
    <property type="match status" value="1"/>
</dbReference>
<evidence type="ECO:0000313" key="14">
    <source>
        <dbReference type="Proteomes" id="UP000253314"/>
    </source>
</evidence>
<sequence>MVASRIKRKKTKKKKLFVLMPFLFLILAAVGYSAYEYNQGFNSASQNNEPFLHDQEEFNGENGADNLPLEKMNILILGIDSNGTEQARTDTIMVAQYNPEDGSLKLASIMRDSYVSIPGYANNKINASFFFGGPELIRQTIKENFNIDIQYYALINFDGFTEVVDTIAPHGIEIDVEKRMYYVDNAAGLKIDLYPGIQKLNGEELLKYARFRHDAESDFGRVRRQQQVTERVKEELISAATIAKIPRLLGTIQPYIDTNIETGTILSLAKDFIINPADQLNTLRLPIDGTFYNAHYSHAGAVLEFDKEENQKALNEFFSDEFEEENEEKTNELAAQ</sequence>
<dbReference type="GO" id="GO:0005886">
    <property type="term" value="C:plasma membrane"/>
    <property type="evidence" value="ECO:0007669"/>
    <property type="project" value="UniProtKB-SubCell"/>
</dbReference>
<evidence type="ECO:0000256" key="5">
    <source>
        <dbReference type="ARBA" id="ARBA00022968"/>
    </source>
</evidence>
<dbReference type="PANTHER" id="PTHR33392:SF8">
    <property type="entry name" value="REGULATORY PROTEIN MSRR"/>
    <property type="match status" value="1"/>
</dbReference>
<name>A0A366Y407_9BACI</name>
<dbReference type="Gene3D" id="3.40.630.190">
    <property type="entry name" value="LCP protein"/>
    <property type="match status" value="1"/>
</dbReference>
<dbReference type="InterPro" id="IPR004474">
    <property type="entry name" value="LytR_CpsA_psr"/>
</dbReference>
<evidence type="ECO:0000256" key="10">
    <source>
        <dbReference type="ARBA" id="ARBA00037178"/>
    </source>
</evidence>
<keyword evidence="6" id="KW-1133">Transmembrane helix</keyword>
<dbReference type="NCBIfam" id="TIGR00350">
    <property type="entry name" value="lytR_cpsA_psr"/>
    <property type="match status" value="1"/>
</dbReference>
<keyword evidence="7" id="KW-0805">Transcription regulation</keyword>
<evidence type="ECO:0000256" key="9">
    <source>
        <dbReference type="ARBA" id="ARBA00023163"/>
    </source>
</evidence>
<feature type="domain" description="Cell envelope-related transcriptional attenuator" evidence="12">
    <location>
        <begin position="88"/>
        <end position="236"/>
    </location>
</feature>
<keyword evidence="5" id="KW-0735">Signal-anchor</keyword>